<organism evidence="1 2">
    <name type="scientific">Sphingomonas aurantiaca</name>
    <dbReference type="NCBI Taxonomy" id="185949"/>
    <lineage>
        <taxon>Bacteria</taxon>
        <taxon>Pseudomonadati</taxon>
        <taxon>Pseudomonadota</taxon>
        <taxon>Alphaproteobacteria</taxon>
        <taxon>Sphingomonadales</taxon>
        <taxon>Sphingomonadaceae</taxon>
        <taxon>Sphingomonas</taxon>
    </lineage>
</organism>
<dbReference type="Proteomes" id="UP000326857">
    <property type="component" value="Unassembled WGS sequence"/>
</dbReference>
<accession>A0A5E7YLZ3</accession>
<sequence length="31" mass="3057">MATGPTTLPLGGKGAANTLIVDYGSMTVSMT</sequence>
<dbReference type="AlphaFoldDB" id="A0A5E7YLZ3"/>
<name>A0A5E7YLZ3_9SPHN</name>
<evidence type="ECO:0000313" key="2">
    <source>
        <dbReference type="Proteomes" id="UP000326857"/>
    </source>
</evidence>
<reference evidence="1 2" key="1">
    <citation type="submission" date="2019-09" db="EMBL/GenBank/DDBJ databases">
        <authorList>
            <person name="Dittami M. S."/>
        </authorList>
    </citation>
    <scope>NUCLEOTIDE SEQUENCE [LARGE SCALE GENOMIC DNA]</scope>
    <source>
        <strain evidence="1">SPHINGO391</strain>
    </source>
</reference>
<protein>
    <submittedName>
        <fullName evidence="1">Uncharacterized protein</fullName>
    </submittedName>
</protein>
<proteinExistence type="predicted"/>
<evidence type="ECO:0000313" key="1">
    <source>
        <dbReference type="EMBL" id="VVT07846.1"/>
    </source>
</evidence>
<gene>
    <name evidence="1" type="ORF">SPHINGO391_390102</name>
</gene>
<dbReference type="EMBL" id="CABVLI010000033">
    <property type="protein sequence ID" value="VVT07846.1"/>
    <property type="molecule type" value="Genomic_DNA"/>
</dbReference>